<feature type="compositionally biased region" description="Basic residues" evidence="6">
    <location>
        <begin position="405"/>
        <end position="418"/>
    </location>
</feature>
<feature type="region of interest" description="Disordered" evidence="6">
    <location>
        <begin position="292"/>
        <end position="312"/>
    </location>
</feature>
<dbReference type="OrthoDB" id="5329176at2759"/>
<feature type="compositionally biased region" description="Polar residues" evidence="6">
    <location>
        <begin position="351"/>
        <end position="362"/>
    </location>
</feature>
<proteinExistence type="inferred from homology"/>
<evidence type="ECO:0000256" key="3">
    <source>
        <dbReference type="ARBA" id="ARBA00022989"/>
    </source>
</evidence>
<feature type="transmembrane region" description="Helical" evidence="7">
    <location>
        <begin position="185"/>
        <end position="209"/>
    </location>
</feature>
<reference evidence="9" key="1">
    <citation type="journal article" date="2020" name="Stud. Mycol.">
        <title>101 Dothideomycetes genomes: a test case for predicting lifestyles and emergence of pathogens.</title>
        <authorList>
            <person name="Haridas S."/>
            <person name="Albert R."/>
            <person name="Binder M."/>
            <person name="Bloem J."/>
            <person name="Labutti K."/>
            <person name="Salamov A."/>
            <person name="Andreopoulos B."/>
            <person name="Baker S."/>
            <person name="Barry K."/>
            <person name="Bills G."/>
            <person name="Bluhm B."/>
            <person name="Cannon C."/>
            <person name="Castanera R."/>
            <person name="Culley D."/>
            <person name="Daum C."/>
            <person name="Ezra D."/>
            <person name="Gonzalez J."/>
            <person name="Henrissat B."/>
            <person name="Kuo A."/>
            <person name="Liang C."/>
            <person name="Lipzen A."/>
            <person name="Lutzoni F."/>
            <person name="Magnuson J."/>
            <person name="Mondo S."/>
            <person name="Nolan M."/>
            <person name="Ohm R."/>
            <person name="Pangilinan J."/>
            <person name="Park H.-J."/>
            <person name="Ramirez L."/>
            <person name="Alfaro M."/>
            <person name="Sun H."/>
            <person name="Tritt A."/>
            <person name="Yoshinaga Y."/>
            <person name="Zwiers L.-H."/>
            <person name="Turgeon B."/>
            <person name="Goodwin S."/>
            <person name="Spatafora J."/>
            <person name="Crous P."/>
            <person name="Grigoriev I."/>
        </authorList>
    </citation>
    <scope>NUCLEOTIDE SEQUENCE</scope>
    <source>
        <strain evidence="9">CBS 116005</strain>
    </source>
</reference>
<dbReference type="InterPro" id="IPR052337">
    <property type="entry name" value="SAT4-like"/>
</dbReference>
<accession>A0A6G1L9J7</accession>
<keyword evidence="3 7" id="KW-1133">Transmembrane helix</keyword>
<comment type="similarity">
    <text evidence="5">Belongs to the SAT4 family.</text>
</comment>
<feature type="region of interest" description="Disordered" evidence="6">
    <location>
        <begin position="341"/>
        <end position="422"/>
    </location>
</feature>
<name>A0A6G1L9J7_9PEZI</name>
<dbReference type="AlphaFoldDB" id="A0A6G1L9J7"/>
<feature type="compositionally biased region" description="Basic and acidic residues" evidence="6">
    <location>
        <begin position="389"/>
        <end position="399"/>
    </location>
</feature>
<evidence type="ECO:0000256" key="6">
    <source>
        <dbReference type="SAM" id="MobiDB-lite"/>
    </source>
</evidence>
<keyword evidence="2 7" id="KW-0812">Transmembrane</keyword>
<dbReference type="Proteomes" id="UP000799436">
    <property type="component" value="Unassembled WGS sequence"/>
</dbReference>
<evidence type="ECO:0000256" key="1">
    <source>
        <dbReference type="ARBA" id="ARBA00004141"/>
    </source>
</evidence>
<sequence>MDRRGSAANSQGGIAGASASSKMNLTYAERAGLIAVIAIFTSLATLAVALRFITIWLRRRPTGSDDWTMAVAYVCTIAFTTSTTMDVVLLNPPAITVSWLEHLLKLATVDQITSNAAIFTVKLSILFLYLRISRNLRNFLCWGSWSAIALISVQFLTTVVVWCVQCVPLEKSWKPWIAGHCIDVYSWWLSFNGFHIFSDVLVLVLPMWTFWKLEAPLQKRIGVVCLFGIGCVPVIAGCFRMKSLLDLIHARGSPWHAAIEVGIWGFIELDLGIVCACMPTIKMLFTSPKSTSRHVEASPRTSEKPSVQKISGNSKTKFSKYHITSVGHTIDEGDIELVQHRQSGGAESAAESHTTLATTSTVAPLPTIARPATAPISGTQQRPTSNTSESRRRPSRPRENSVQSLRRKFSCSSSHRRPSQTMNIIAPVLRPEPEDYSAEISRGHTRSGQPEYDSNAIMVHTSFLINDGSQASDGTRSWRR</sequence>
<feature type="transmembrane region" description="Helical" evidence="7">
    <location>
        <begin position="221"/>
        <end position="242"/>
    </location>
</feature>
<organism evidence="9 10">
    <name type="scientific">Teratosphaeria nubilosa</name>
    <dbReference type="NCBI Taxonomy" id="161662"/>
    <lineage>
        <taxon>Eukaryota</taxon>
        <taxon>Fungi</taxon>
        <taxon>Dikarya</taxon>
        <taxon>Ascomycota</taxon>
        <taxon>Pezizomycotina</taxon>
        <taxon>Dothideomycetes</taxon>
        <taxon>Dothideomycetidae</taxon>
        <taxon>Mycosphaerellales</taxon>
        <taxon>Teratosphaeriaceae</taxon>
        <taxon>Teratosphaeria</taxon>
    </lineage>
</organism>
<evidence type="ECO:0000256" key="7">
    <source>
        <dbReference type="SAM" id="Phobius"/>
    </source>
</evidence>
<keyword evidence="4 7" id="KW-0472">Membrane</keyword>
<comment type="subcellular location">
    <subcellularLocation>
        <location evidence="1">Membrane</location>
        <topology evidence="1">Multi-pass membrane protein</topology>
    </subcellularLocation>
</comment>
<feature type="transmembrane region" description="Helical" evidence="7">
    <location>
        <begin position="112"/>
        <end position="130"/>
    </location>
</feature>
<feature type="transmembrane region" description="Helical" evidence="7">
    <location>
        <begin position="69"/>
        <end position="92"/>
    </location>
</feature>
<feature type="transmembrane region" description="Helical" evidence="7">
    <location>
        <begin position="142"/>
        <end position="165"/>
    </location>
</feature>
<feature type="compositionally biased region" description="Basic and acidic residues" evidence="6">
    <location>
        <begin position="293"/>
        <end position="303"/>
    </location>
</feature>
<evidence type="ECO:0000256" key="5">
    <source>
        <dbReference type="ARBA" id="ARBA00038359"/>
    </source>
</evidence>
<feature type="domain" description="Rhodopsin" evidence="8">
    <location>
        <begin position="50"/>
        <end position="285"/>
    </location>
</feature>
<dbReference type="InterPro" id="IPR049326">
    <property type="entry name" value="Rhodopsin_dom_fungi"/>
</dbReference>
<dbReference type="GO" id="GO:0016020">
    <property type="term" value="C:membrane"/>
    <property type="evidence" value="ECO:0007669"/>
    <property type="project" value="UniProtKB-SubCell"/>
</dbReference>
<dbReference type="PANTHER" id="PTHR33048:SF47">
    <property type="entry name" value="INTEGRAL MEMBRANE PROTEIN-RELATED"/>
    <property type="match status" value="1"/>
</dbReference>
<evidence type="ECO:0000256" key="4">
    <source>
        <dbReference type="ARBA" id="ARBA00023136"/>
    </source>
</evidence>
<feature type="transmembrane region" description="Helical" evidence="7">
    <location>
        <begin position="31"/>
        <end position="57"/>
    </location>
</feature>
<evidence type="ECO:0000313" key="10">
    <source>
        <dbReference type="Proteomes" id="UP000799436"/>
    </source>
</evidence>
<keyword evidence="10" id="KW-1185">Reference proteome</keyword>
<evidence type="ECO:0000259" key="8">
    <source>
        <dbReference type="Pfam" id="PF20684"/>
    </source>
</evidence>
<evidence type="ECO:0000256" key="2">
    <source>
        <dbReference type="ARBA" id="ARBA00022692"/>
    </source>
</evidence>
<dbReference type="EMBL" id="ML995835">
    <property type="protein sequence ID" value="KAF2769310.1"/>
    <property type="molecule type" value="Genomic_DNA"/>
</dbReference>
<dbReference type="Pfam" id="PF20684">
    <property type="entry name" value="Fung_rhodopsin"/>
    <property type="match status" value="1"/>
</dbReference>
<gene>
    <name evidence="9" type="ORF">EJ03DRAFT_351457</name>
</gene>
<evidence type="ECO:0000313" key="9">
    <source>
        <dbReference type="EMBL" id="KAF2769310.1"/>
    </source>
</evidence>
<dbReference type="PANTHER" id="PTHR33048">
    <property type="entry name" value="PTH11-LIKE INTEGRAL MEMBRANE PROTEIN (AFU_ORTHOLOGUE AFUA_5G11245)"/>
    <property type="match status" value="1"/>
</dbReference>
<protein>
    <recommendedName>
        <fullName evidence="8">Rhodopsin domain-containing protein</fullName>
    </recommendedName>
</protein>